<evidence type="ECO:0000313" key="3">
    <source>
        <dbReference type="Proteomes" id="UP001595616"/>
    </source>
</evidence>
<dbReference type="CDD" id="cd00038">
    <property type="entry name" value="CAP_ED"/>
    <property type="match status" value="1"/>
</dbReference>
<name>A0ABV7Z0Q4_9BACT</name>
<dbReference type="Proteomes" id="UP001595616">
    <property type="component" value="Unassembled WGS sequence"/>
</dbReference>
<comment type="caution">
    <text evidence="2">The sequence shown here is derived from an EMBL/GenBank/DDBJ whole genome shotgun (WGS) entry which is preliminary data.</text>
</comment>
<gene>
    <name evidence="2" type="ORF">ACFOOI_16340</name>
</gene>
<keyword evidence="3" id="KW-1185">Reference proteome</keyword>
<dbReference type="RefSeq" id="WP_379839100.1">
    <property type="nucleotide sequence ID" value="NZ_JBHRYQ010000001.1"/>
</dbReference>
<evidence type="ECO:0000313" key="2">
    <source>
        <dbReference type="EMBL" id="MFC3812232.1"/>
    </source>
</evidence>
<dbReference type="InterPro" id="IPR000595">
    <property type="entry name" value="cNMP-bd_dom"/>
</dbReference>
<dbReference type="Pfam" id="PF00027">
    <property type="entry name" value="cNMP_binding"/>
    <property type="match status" value="1"/>
</dbReference>
<dbReference type="Gene3D" id="2.60.120.10">
    <property type="entry name" value="Jelly Rolls"/>
    <property type="match status" value="1"/>
</dbReference>
<dbReference type="InterPro" id="IPR014710">
    <property type="entry name" value="RmlC-like_jellyroll"/>
</dbReference>
<evidence type="ECO:0000259" key="1">
    <source>
        <dbReference type="PROSITE" id="PS50042"/>
    </source>
</evidence>
<sequence>MSDSPFDQIITYINSQLAEELSEEEKEIVKKTFKPKRLRKHQFMLVEGEVCKIAGFVVEGALKQYTVDESGKEHILNLYIENWWAGDRESYANGTPSPYYIEAFEETQLLVVSKLDYDNVLSKQRFMNDLLRTLIERNSLQLLKRVHSSKTLSAEQRLADFENVYPEFLQRFPQHIIASYLGMTKETFSRIRAKSARG</sequence>
<organism evidence="2 3">
    <name type="scientific">Lacihabitans lacunae</name>
    <dbReference type="NCBI Taxonomy" id="1028214"/>
    <lineage>
        <taxon>Bacteria</taxon>
        <taxon>Pseudomonadati</taxon>
        <taxon>Bacteroidota</taxon>
        <taxon>Cytophagia</taxon>
        <taxon>Cytophagales</taxon>
        <taxon>Leadbetterellaceae</taxon>
        <taxon>Lacihabitans</taxon>
    </lineage>
</organism>
<dbReference type="SUPFAM" id="SSF51206">
    <property type="entry name" value="cAMP-binding domain-like"/>
    <property type="match status" value="1"/>
</dbReference>
<proteinExistence type="predicted"/>
<feature type="domain" description="Cyclic nucleotide-binding" evidence="1">
    <location>
        <begin position="17"/>
        <end position="121"/>
    </location>
</feature>
<protein>
    <submittedName>
        <fullName evidence="2">Crp/Fnr family transcriptional regulator</fullName>
    </submittedName>
</protein>
<dbReference type="PROSITE" id="PS50042">
    <property type="entry name" value="CNMP_BINDING_3"/>
    <property type="match status" value="1"/>
</dbReference>
<accession>A0ABV7Z0Q4</accession>
<dbReference type="InterPro" id="IPR018490">
    <property type="entry name" value="cNMP-bd_dom_sf"/>
</dbReference>
<reference evidence="3" key="1">
    <citation type="journal article" date="2019" name="Int. J. Syst. Evol. Microbiol.">
        <title>The Global Catalogue of Microorganisms (GCM) 10K type strain sequencing project: providing services to taxonomists for standard genome sequencing and annotation.</title>
        <authorList>
            <consortium name="The Broad Institute Genomics Platform"/>
            <consortium name="The Broad Institute Genome Sequencing Center for Infectious Disease"/>
            <person name="Wu L."/>
            <person name="Ma J."/>
        </authorList>
    </citation>
    <scope>NUCLEOTIDE SEQUENCE [LARGE SCALE GENOMIC DNA]</scope>
    <source>
        <strain evidence="3">CECT 7956</strain>
    </source>
</reference>
<dbReference type="EMBL" id="JBHRYQ010000001">
    <property type="protein sequence ID" value="MFC3812232.1"/>
    <property type="molecule type" value="Genomic_DNA"/>
</dbReference>